<sequence>MVNLPQARVTSARPFINAGVDYFGKLWIHYNIKGKKPTKAYVALFCGFATKAVHFEVVSDLSTEAFKGALKRFISRGGRCQNIYGENATNFVGARNKLSELSSSIFSENEKQLVTSTFSSKGIQFHFIRPRAPHFGGLWETAAKSAKHLLIRSVGSASLTYEALEPVIIEIEAILSSRPLTPMSNDPSDISALSPGHLLIDEAPTAQVDTEASSKKLSLLSRWELVSQVKYEFWKRWSNEYLRELQQSHKWKKRSSNTKPGNMVIIREDNILIMKWPLGRATNVYPGNDGSV</sequence>
<protein>
    <submittedName>
        <fullName evidence="3">Uncharacterized protein LOC119637676</fullName>
    </submittedName>
</protein>
<accession>A0A9C5Z5C7</accession>
<dbReference type="PANTHER" id="PTHR47331">
    <property type="entry name" value="PHD-TYPE DOMAIN-CONTAINING PROTEIN"/>
    <property type="match status" value="1"/>
</dbReference>
<dbReference type="PANTHER" id="PTHR47331:SF1">
    <property type="entry name" value="GAG-LIKE PROTEIN"/>
    <property type="match status" value="1"/>
</dbReference>
<feature type="domain" description="Integrase catalytic" evidence="1">
    <location>
        <begin position="10"/>
        <end position="203"/>
    </location>
</feature>
<dbReference type="PROSITE" id="PS50994">
    <property type="entry name" value="INTEGRASE"/>
    <property type="match status" value="1"/>
</dbReference>
<dbReference type="AlphaFoldDB" id="A0A9C5Z5C7"/>
<dbReference type="KEGG" id="gfs:119637676"/>
<dbReference type="Proteomes" id="UP000092443">
    <property type="component" value="Unplaced"/>
</dbReference>
<keyword evidence="2" id="KW-1185">Reference proteome</keyword>
<name>A0A9C5Z5C7_9MUSC</name>
<evidence type="ECO:0000313" key="2">
    <source>
        <dbReference type="Proteomes" id="UP000092443"/>
    </source>
</evidence>
<dbReference type="InterPro" id="IPR040676">
    <property type="entry name" value="DUF5641"/>
</dbReference>
<dbReference type="RefSeq" id="XP_037889799.1">
    <property type="nucleotide sequence ID" value="XM_038033871.1"/>
</dbReference>
<evidence type="ECO:0000313" key="3">
    <source>
        <dbReference type="RefSeq" id="XP_037889799.1"/>
    </source>
</evidence>
<dbReference type="InterPro" id="IPR001584">
    <property type="entry name" value="Integrase_cat-core"/>
</dbReference>
<dbReference type="InterPro" id="IPR036397">
    <property type="entry name" value="RNaseH_sf"/>
</dbReference>
<organism evidence="2 3">
    <name type="scientific">Glossina fuscipes</name>
    <dbReference type="NCBI Taxonomy" id="7396"/>
    <lineage>
        <taxon>Eukaryota</taxon>
        <taxon>Metazoa</taxon>
        <taxon>Ecdysozoa</taxon>
        <taxon>Arthropoda</taxon>
        <taxon>Hexapoda</taxon>
        <taxon>Insecta</taxon>
        <taxon>Pterygota</taxon>
        <taxon>Neoptera</taxon>
        <taxon>Endopterygota</taxon>
        <taxon>Diptera</taxon>
        <taxon>Brachycera</taxon>
        <taxon>Muscomorpha</taxon>
        <taxon>Hippoboscoidea</taxon>
        <taxon>Glossinidae</taxon>
        <taxon>Glossina</taxon>
    </lineage>
</organism>
<dbReference type="GeneID" id="119637676"/>
<gene>
    <name evidence="3" type="primary">LOC119637676</name>
</gene>
<dbReference type="Gene3D" id="3.30.420.10">
    <property type="entry name" value="Ribonuclease H-like superfamily/Ribonuclease H"/>
    <property type="match status" value="1"/>
</dbReference>
<proteinExistence type="predicted"/>
<reference evidence="3" key="1">
    <citation type="submission" date="2025-08" db="UniProtKB">
        <authorList>
            <consortium name="RefSeq"/>
        </authorList>
    </citation>
    <scope>IDENTIFICATION</scope>
    <source>
        <tissue evidence="3">Whole body pupa</tissue>
    </source>
</reference>
<dbReference type="InterPro" id="IPR012337">
    <property type="entry name" value="RNaseH-like_sf"/>
</dbReference>
<dbReference type="GO" id="GO:0015074">
    <property type="term" value="P:DNA integration"/>
    <property type="evidence" value="ECO:0007669"/>
    <property type="project" value="InterPro"/>
</dbReference>
<dbReference type="SUPFAM" id="SSF53098">
    <property type="entry name" value="Ribonuclease H-like"/>
    <property type="match status" value="1"/>
</dbReference>
<evidence type="ECO:0000259" key="1">
    <source>
        <dbReference type="PROSITE" id="PS50994"/>
    </source>
</evidence>
<dbReference type="Pfam" id="PF18701">
    <property type="entry name" value="DUF5641"/>
    <property type="match status" value="1"/>
</dbReference>
<dbReference type="GO" id="GO:0003676">
    <property type="term" value="F:nucleic acid binding"/>
    <property type="evidence" value="ECO:0007669"/>
    <property type="project" value="InterPro"/>
</dbReference>